<dbReference type="EMBL" id="JANAVB010010794">
    <property type="protein sequence ID" value="KAJ6838336.1"/>
    <property type="molecule type" value="Genomic_DNA"/>
</dbReference>
<dbReference type="EMBL" id="JANAVB010029217">
    <property type="protein sequence ID" value="KAJ6815160.1"/>
    <property type="molecule type" value="Genomic_DNA"/>
</dbReference>
<feature type="region of interest" description="Disordered" evidence="1">
    <location>
        <begin position="490"/>
        <end position="576"/>
    </location>
</feature>
<feature type="compositionally biased region" description="Basic and acidic residues" evidence="1">
    <location>
        <begin position="513"/>
        <end position="539"/>
    </location>
</feature>
<feature type="region of interest" description="Disordered" evidence="1">
    <location>
        <begin position="216"/>
        <end position="426"/>
    </location>
</feature>
<dbReference type="AlphaFoldDB" id="A0AAX6FFD0"/>
<keyword evidence="4" id="KW-1185">Reference proteome</keyword>
<evidence type="ECO:0000313" key="3">
    <source>
        <dbReference type="EMBL" id="KAJ6838336.1"/>
    </source>
</evidence>
<proteinExistence type="predicted"/>
<feature type="region of interest" description="Disordered" evidence="1">
    <location>
        <begin position="438"/>
        <end position="458"/>
    </location>
</feature>
<dbReference type="Proteomes" id="UP001140949">
    <property type="component" value="Unassembled WGS sequence"/>
</dbReference>
<evidence type="ECO:0000256" key="1">
    <source>
        <dbReference type="SAM" id="MobiDB-lite"/>
    </source>
</evidence>
<accession>A0AAX6FFD0</accession>
<gene>
    <name evidence="2" type="ORF">M6B38_135530</name>
    <name evidence="3" type="ORF">M6B38_321415</name>
</gene>
<protein>
    <submittedName>
        <fullName evidence="2">Uncharacterized protein</fullName>
    </submittedName>
</protein>
<feature type="compositionally biased region" description="Polar residues" evidence="1">
    <location>
        <begin position="555"/>
        <end position="570"/>
    </location>
</feature>
<name>A0AAX6FFD0_IRIPA</name>
<feature type="compositionally biased region" description="Basic residues" evidence="1">
    <location>
        <begin position="1"/>
        <end position="10"/>
    </location>
</feature>
<organism evidence="2 4">
    <name type="scientific">Iris pallida</name>
    <name type="common">Sweet iris</name>
    <dbReference type="NCBI Taxonomy" id="29817"/>
    <lineage>
        <taxon>Eukaryota</taxon>
        <taxon>Viridiplantae</taxon>
        <taxon>Streptophyta</taxon>
        <taxon>Embryophyta</taxon>
        <taxon>Tracheophyta</taxon>
        <taxon>Spermatophyta</taxon>
        <taxon>Magnoliopsida</taxon>
        <taxon>Liliopsida</taxon>
        <taxon>Asparagales</taxon>
        <taxon>Iridaceae</taxon>
        <taxon>Iridoideae</taxon>
        <taxon>Irideae</taxon>
        <taxon>Iris</taxon>
    </lineage>
</organism>
<feature type="region of interest" description="Disordered" evidence="1">
    <location>
        <begin position="1"/>
        <end position="48"/>
    </location>
</feature>
<feature type="region of interest" description="Disordered" evidence="1">
    <location>
        <begin position="151"/>
        <end position="195"/>
    </location>
</feature>
<dbReference type="PANTHER" id="PTHR33318:SF5">
    <property type="entry name" value="OS06G0670100 PROTEIN"/>
    <property type="match status" value="1"/>
</dbReference>
<dbReference type="InterPro" id="IPR039300">
    <property type="entry name" value="JASON"/>
</dbReference>
<comment type="caution">
    <text evidence="2">The sequence shown here is derived from an EMBL/GenBank/DDBJ whole genome shotgun (WGS) entry which is preliminary data.</text>
</comment>
<dbReference type="GO" id="GO:0007142">
    <property type="term" value="P:male meiosis II"/>
    <property type="evidence" value="ECO:0007669"/>
    <property type="project" value="InterPro"/>
</dbReference>
<feature type="compositionally biased region" description="Polar residues" evidence="1">
    <location>
        <begin position="160"/>
        <end position="181"/>
    </location>
</feature>
<dbReference type="PANTHER" id="PTHR33318">
    <property type="entry name" value="ASPARTYL/GLUTAMYL-TRNA(ASN/GLN) AMIDOTRANSFERASE SUBUNIT"/>
    <property type="match status" value="1"/>
</dbReference>
<feature type="compositionally biased region" description="Basic and acidic residues" evidence="1">
    <location>
        <begin position="389"/>
        <end position="404"/>
    </location>
</feature>
<reference evidence="2" key="1">
    <citation type="journal article" date="2023" name="GigaByte">
        <title>Genome assembly of the bearded iris, Iris pallida Lam.</title>
        <authorList>
            <person name="Bruccoleri R.E."/>
            <person name="Oakeley E.J."/>
            <person name="Faust A.M.E."/>
            <person name="Altorfer M."/>
            <person name="Dessus-Babus S."/>
            <person name="Burckhardt D."/>
            <person name="Oertli M."/>
            <person name="Naumann U."/>
            <person name="Petersen F."/>
            <person name="Wong J."/>
        </authorList>
    </citation>
    <scope>NUCLEOTIDE SEQUENCE</scope>
    <source>
        <strain evidence="2">GSM-AAB239-AS_SAM_17_03QT</strain>
    </source>
</reference>
<sequence length="603" mass="66058">MKLQRGRRGNCSRNSKVDEVSGTSLVDPSEETANVGRGRRERGKANSVWKQDQVADMVVIQHEIVAQDKIVDPVPVEDVVEAPKKLTRGRRGHSSRVLKTNATMDIRTMETVAVESSKSRESLARERRGILATVSQKGEAVIPVVEVSTDVPKRGRRGNSSRVSKTNEAMDIQTTDTFVADSSQAQESSRRERRGILAKVSQKGDALVPAVEGSIDVPKNLGRGKRSTRTQTLKEDEVLNSVAEENIERPKTLRRGRSSSNKGLKKEGVLDLAPDSSTQVPKNVGRTRRTGSNKVLKDDGDLAPDSSTQVPKNVGRTRRTGLNKVLKDDGDLAPDSSTQVPENVGRTRRTGLNKVLKDDGVSDSIVEGSVKVPQGLNRGSRIASSQVSKKNETLDSVMEDRTEDPVNLGRGKKRACSSRVSKKDNMVDSVEESILVPEVQEGRPRRAPARRTRAASARLSTKELLESAPLNLKGPLNPVENIYHHKELTGHSNKLGQSDKIPNVSLTASSPKEFNRSQHREEFNKENHSLVKSQRRENKGPSSGGVANGVEPSHVSLTVWNGNGIPNTTSKYKEDSKVSFHATPFEERLEKALSGDKLIPQRS</sequence>
<evidence type="ECO:0000313" key="2">
    <source>
        <dbReference type="EMBL" id="KAJ6815160.1"/>
    </source>
</evidence>
<reference evidence="2" key="2">
    <citation type="submission" date="2023-04" db="EMBL/GenBank/DDBJ databases">
        <authorList>
            <person name="Bruccoleri R.E."/>
            <person name="Oakeley E.J."/>
            <person name="Faust A.-M."/>
            <person name="Dessus-Babus S."/>
            <person name="Altorfer M."/>
            <person name="Burckhardt D."/>
            <person name="Oertli M."/>
            <person name="Naumann U."/>
            <person name="Petersen F."/>
            <person name="Wong J."/>
        </authorList>
    </citation>
    <scope>NUCLEOTIDE SEQUENCE</scope>
    <source>
        <strain evidence="2">GSM-AAB239-AS_SAM_17_03QT</strain>
        <tissue evidence="2">Leaf</tissue>
    </source>
</reference>
<evidence type="ECO:0000313" key="4">
    <source>
        <dbReference type="Proteomes" id="UP001140949"/>
    </source>
</evidence>